<evidence type="ECO:0000256" key="1">
    <source>
        <dbReference type="ARBA" id="ARBA00004651"/>
    </source>
</evidence>
<keyword evidence="3 5" id="KW-1133">Transmembrane helix</keyword>
<dbReference type="InterPro" id="IPR011701">
    <property type="entry name" value="MFS"/>
</dbReference>
<feature type="transmembrane region" description="Helical" evidence="5">
    <location>
        <begin position="411"/>
        <end position="431"/>
    </location>
</feature>
<keyword evidence="8" id="KW-1185">Reference proteome</keyword>
<dbReference type="GO" id="GO:0022857">
    <property type="term" value="F:transmembrane transporter activity"/>
    <property type="evidence" value="ECO:0007669"/>
    <property type="project" value="InterPro"/>
</dbReference>
<evidence type="ECO:0000256" key="5">
    <source>
        <dbReference type="SAM" id="Phobius"/>
    </source>
</evidence>
<protein>
    <submittedName>
        <fullName evidence="7">MFS transporter</fullName>
    </submittedName>
</protein>
<evidence type="ECO:0000256" key="4">
    <source>
        <dbReference type="ARBA" id="ARBA00023136"/>
    </source>
</evidence>
<comment type="caution">
    <text evidence="7">The sequence shown here is derived from an EMBL/GenBank/DDBJ whole genome shotgun (WGS) entry which is preliminary data.</text>
</comment>
<dbReference type="OrthoDB" id="4867914at2"/>
<feature type="transmembrane region" description="Helical" evidence="5">
    <location>
        <begin position="176"/>
        <end position="195"/>
    </location>
</feature>
<dbReference type="PANTHER" id="PTHR42718">
    <property type="entry name" value="MAJOR FACILITATOR SUPERFAMILY MULTIDRUG TRANSPORTER MFSC"/>
    <property type="match status" value="1"/>
</dbReference>
<organism evidence="7 8">
    <name type="scientific">Spongiactinospora rosea</name>
    <dbReference type="NCBI Taxonomy" id="2248750"/>
    <lineage>
        <taxon>Bacteria</taxon>
        <taxon>Bacillati</taxon>
        <taxon>Actinomycetota</taxon>
        <taxon>Actinomycetes</taxon>
        <taxon>Streptosporangiales</taxon>
        <taxon>Streptosporangiaceae</taxon>
        <taxon>Spongiactinospora</taxon>
    </lineage>
</organism>
<proteinExistence type="predicted"/>
<evidence type="ECO:0000313" key="8">
    <source>
        <dbReference type="Proteomes" id="UP000253303"/>
    </source>
</evidence>
<feature type="transmembrane region" description="Helical" evidence="5">
    <location>
        <begin position="85"/>
        <end position="105"/>
    </location>
</feature>
<reference evidence="7 8" key="1">
    <citation type="submission" date="2018-06" db="EMBL/GenBank/DDBJ databases">
        <title>Sphaerisporangium craniellae sp. nov., isolated from a marine sponge in the South China Sea.</title>
        <authorList>
            <person name="Li L."/>
        </authorList>
    </citation>
    <scope>NUCLEOTIDE SEQUENCE [LARGE SCALE GENOMIC DNA]</scope>
    <source>
        <strain evidence="7 8">LHW63015</strain>
    </source>
</reference>
<dbReference type="RefSeq" id="WP_113981071.1">
    <property type="nucleotide sequence ID" value="NZ_QMEY01000004.1"/>
</dbReference>
<evidence type="ECO:0000256" key="2">
    <source>
        <dbReference type="ARBA" id="ARBA00022692"/>
    </source>
</evidence>
<evidence type="ECO:0000256" key="3">
    <source>
        <dbReference type="ARBA" id="ARBA00022989"/>
    </source>
</evidence>
<comment type="subcellular location">
    <subcellularLocation>
        <location evidence="1">Cell membrane</location>
        <topology evidence="1">Multi-pass membrane protein</topology>
    </subcellularLocation>
</comment>
<feature type="transmembrane region" description="Helical" evidence="5">
    <location>
        <begin position="368"/>
        <end position="391"/>
    </location>
</feature>
<dbReference type="EMBL" id="QMEY01000004">
    <property type="protein sequence ID" value="RBQ19804.1"/>
    <property type="molecule type" value="Genomic_DNA"/>
</dbReference>
<dbReference type="Proteomes" id="UP000253303">
    <property type="component" value="Unassembled WGS sequence"/>
</dbReference>
<feature type="domain" description="Major facilitator superfamily (MFS) profile" evidence="6">
    <location>
        <begin position="20"/>
        <end position="460"/>
    </location>
</feature>
<feature type="transmembrane region" description="Helical" evidence="5">
    <location>
        <begin position="149"/>
        <end position="170"/>
    </location>
</feature>
<feature type="transmembrane region" description="Helical" evidence="5">
    <location>
        <begin position="57"/>
        <end position="78"/>
    </location>
</feature>
<dbReference type="PROSITE" id="PS50850">
    <property type="entry name" value="MFS"/>
    <property type="match status" value="1"/>
</dbReference>
<keyword evidence="4 5" id="KW-0472">Membrane</keyword>
<dbReference type="AlphaFoldDB" id="A0A366M2I6"/>
<dbReference type="SUPFAM" id="SSF103473">
    <property type="entry name" value="MFS general substrate transporter"/>
    <property type="match status" value="1"/>
</dbReference>
<feature type="transmembrane region" description="Helical" evidence="5">
    <location>
        <begin position="20"/>
        <end position="37"/>
    </location>
</feature>
<evidence type="ECO:0000259" key="6">
    <source>
        <dbReference type="PROSITE" id="PS50850"/>
    </source>
</evidence>
<name>A0A366M2I6_9ACTN</name>
<feature type="transmembrane region" description="Helical" evidence="5">
    <location>
        <begin position="303"/>
        <end position="326"/>
    </location>
</feature>
<dbReference type="InterPro" id="IPR036259">
    <property type="entry name" value="MFS_trans_sf"/>
</dbReference>
<feature type="transmembrane region" description="Helical" evidence="5">
    <location>
        <begin position="111"/>
        <end position="137"/>
    </location>
</feature>
<feature type="transmembrane region" description="Helical" evidence="5">
    <location>
        <begin position="338"/>
        <end position="356"/>
    </location>
</feature>
<feature type="transmembrane region" description="Helical" evidence="5">
    <location>
        <begin position="207"/>
        <end position="229"/>
    </location>
</feature>
<dbReference type="GO" id="GO:0005886">
    <property type="term" value="C:plasma membrane"/>
    <property type="evidence" value="ECO:0007669"/>
    <property type="project" value="UniProtKB-SubCell"/>
</dbReference>
<sequence length="465" mass="46213">MASPSTLAPPVDPPRTARGVAVSVCAAPLITMVAYTAPMVTIPESGADLAATGSGPAWMLNAISLGLAATFLVVGVLADDYGRRRVYLAGTWVLALSALVSALAVNAPMFVAARLAAGAASAAMLAAGLGILGRAYPAGPRRAAMTGRYGAMLGLGIATGPLLSGGLTALWNWRGVHFTIAAASVVLAVMAARLLPAADEGGTARRSAPDVPGALTLALGATALLIAITEGRSGWVRPVVIASLVVAVALLTAFVLIERRRRAPLLDPALWRRPLFLVSTGGTLVIGVAVIGFMSYLPTALQLAHGISAPTTALLLSMWSGMSFLTALQSRRLRVRPAVLLAIGLLIAAAGALPLLGAAGPAPSWPRIALALAVSGAGSGLINAAVTHLAIESVPAARASMGAGANNTARYVGAAIGVAAMNALTGTLGLATAMNTGVIATAAIAALAAPAALALSRAASSAQAS</sequence>
<dbReference type="Gene3D" id="1.20.1250.20">
    <property type="entry name" value="MFS general substrate transporter like domains"/>
    <property type="match status" value="2"/>
</dbReference>
<feature type="transmembrane region" description="Helical" evidence="5">
    <location>
        <begin position="276"/>
        <end position="297"/>
    </location>
</feature>
<accession>A0A366M2I6</accession>
<dbReference type="PANTHER" id="PTHR42718:SF49">
    <property type="entry name" value="EXPORT PROTEIN"/>
    <property type="match status" value="1"/>
</dbReference>
<feature type="transmembrane region" description="Helical" evidence="5">
    <location>
        <begin position="437"/>
        <end position="455"/>
    </location>
</feature>
<keyword evidence="2 5" id="KW-0812">Transmembrane</keyword>
<evidence type="ECO:0000313" key="7">
    <source>
        <dbReference type="EMBL" id="RBQ19804.1"/>
    </source>
</evidence>
<dbReference type="Pfam" id="PF07690">
    <property type="entry name" value="MFS_1"/>
    <property type="match status" value="1"/>
</dbReference>
<dbReference type="InterPro" id="IPR020846">
    <property type="entry name" value="MFS_dom"/>
</dbReference>
<gene>
    <name evidence="7" type="ORF">DP939_13925</name>
</gene>
<feature type="transmembrane region" description="Helical" evidence="5">
    <location>
        <begin position="235"/>
        <end position="256"/>
    </location>
</feature>